<protein>
    <submittedName>
        <fullName evidence="1">Uncharacterized protein</fullName>
    </submittedName>
</protein>
<gene>
    <name evidence="1" type="ORF">B0H67DRAFT_381128</name>
</gene>
<accession>A0AA40DJD4</accession>
<dbReference type="AlphaFoldDB" id="A0AA40DJD4"/>
<evidence type="ECO:0000313" key="1">
    <source>
        <dbReference type="EMBL" id="KAK0705335.1"/>
    </source>
</evidence>
<organism evidence="1 2">
    <name type="scientific">Lasiosphaeris hirsuta</name>
    <dbReference type="NCBI Taxonomy" id="260670"/>
    <lineage>
        <taxon>Eukaryota</taxon>
        <taxon>Fungi</taxon>
        <taxon>Dikarya</taxon>
        <taxon>Ascomycota</taxon>
        <taxon>Pezizomycotina</taxon>
        <taxon>Sordariomycetes</taxon>
        <taxon>Sordariomycetidae</taxon>
        <taxon>Sordariales</taxon>
        <taxon>Lasiosphaeriaceae</taxon>
        <taxon>Lasiosphaeris</taxon>
    </lineage>
</organism>
<comment type="caution">
    <text evidence="1">The sequence shown here is derived from an EMBL/GenBank/DDBJ whole genome shotgun (WGS) entry which is preliminary data.</text>
</comment>
<keyword evidence="2" id="KW-1185">Reference proteome</keyword>
<dbReference type="Proteomes" id="UP001172102">
    <property type="component" value="Unassembled WGS sequence"/>
</dbReference>
<proteinExistence type="predicted"/>
<dbReference type="EMBL" id="JAUKUA010000007">
    <property type="protein sequence ID" value="KAK0705335.1"/>
    <property type="molecule type" value="Genomic_DNA"/>
</dbReference>
<reference evidence="1" key="1">
    <citation type="submission" date="2023-06" db="EMBL/GenBank/DDBJ databases">
        <title>Genome-scale phylogeny and comparative genomics of the fungal order Sordariales.</title>
        <authorList>
            <consortium name="Lawrence Berkeley National Laboratory"/>
            <person name="Hensen N."/>
            <person name="Bonometti L."/>
            <person name="Westerberg I."/>
            <person name="Brannstrom I.O."/>
            <person name="Guillou S."/>
            <person name="Cros-Aarteil S."/>
            <person name="Calhoun S."/>
            <person name="Haridas S."/>
            <person name="Kuo A."/>
            <person name="Mondo S."/>
            <person name="Pangilinan J."/>
            <person name="Riley R."/>
            <person name="Labutti K."/>
            <person name="Andreopoulos B."/>
            <person name="Lipzen A."/>
            <person name="Chen C."/>
            <person name="Yanf M."/>
            <person name="Daum C."/>
            <person name="Ng V."/>
            <person name="Clum A."/>
            <person name="Steindorff A."/>
            <person name="Ohm R."/>
            <person name="Martin F."/>
            <person name="Silar P."/>
            <person name="Natvig D."/>
            <person name="Lalanne C."/>
            <person name="Gautier V."/>
            <person name="Ament-Velasquez S.L."/>
            <person name="Kruys A."/>
            <person name="Hutchinson M.I."/>
            <person name="Powell A.J."/>
            <person name="Barry K."/>
            <person name="Miller A.N."/>
            <person name="Grigoriev I.V."/>
            <person name="Debuchy R."/>
            <person name="Gladieux P."/>
            <person name="Thoren M.H."/>
            <person name="Johannesson H."/>
        </authorList>
    </citation>
    <scope>NUCLEOTIDE SEQUENCE</scope>
    <source>
        <strain evidence="1">SMH4607-1</strain>
    </source>
</reference>
<evidence type="ECO:0000313" key="2">
    <source>
        <dbReference type="Proteomes" id="UP001172102"/>
    </source>
</evidence>
<sequence>MDSTQIQMGGMDGPHAPFGRERCHAQGHLAFTCLMLSGDSIPSPSGSNRRRCSGLGPMAGQTCLSGLLQRCRCRVQVPSAFRSPVSSCLLSRTSAQFESAESSFGHESSPNIAITARCIAARSNPGSSSAACCPGRIASGVVVNVGYRPTTVYPLVRRTNVEPLGRLRYFLGTCPLSTRLSGEVGNSAPVS</sequence>
<name>A0AA40DJD4_9PEZI</name>